<dbReference type="GO" id="GO:0005758">
    <property type="term" value="C:mitochondrial intermembrane space"/>
    <property type="evidence" value="ECO:0007669"/>
    <property type="project" value="TreeGrafter"/>
</dbReference>
<dbReference type="PANTHER" id="PTHR47677:SF1">
    <property type="entry name" value="CYTOCHROME C OXIDASE ASSEMBLY FACTOR 6"/>
    <property type="match status" value="1"/>
</dbReference>
<gene>
    <name evidence="6" type="ORF">TOPH_03525</name>
</gene>
<dbReference type="Proteomes" id="UP000036947">
    <property type="component" value="Unassembled WGS sequence"/>
</dbReference>
<dbReference type="InterPro" id="IPR036549">
    <property type="entry name" value="CX6/COA6-like_sf"/>
</dbReference>
<dbReference type="Gene3D" id="1.10.10.140">
    <property type="entry name" value="Cytochrome c oxidase, subunit VIb"/>
    <property type="match status" value="1"/>
</dbReference>
<feature type="region of interest" description="Disordered" evidence="5">
    <location>
        <begin position="158"/>
        <end position="191"/>
    </location>
</feature>
<reference evidence="6 7" key="1">
    <citation type="journal article" date="2015" name="BMC Genomics">
        <title>The genome of the truffle-parasite Tolypocladium ophioglossoides and the evolution of antifungal peptaibiotics.</title>
        <authorList>
            <person name="Quandt C.A."/>
            <person name="Bushley K.E."/>
            <person name="Spatafora J.W."/>
        </authorList>
    </citation>
    <scope>NUCLEOTIDE SEQUENCE [LARGE SCALE GENOMIC DNA]</scope>
    <source>
        <strain evidence="6 7">CBS 100239</strain>
    </source>
</reference>
<dbReference type="InterPro" id="IPR048280">
    <property type="entry name" value="COX6B-like"/>
</dbReference>
<keyword evidence="4" id="KW-1015">Disulfide bond</keyword>
<name>A0A0L0ND62_TOLOC</name>
<accession>A0A0L0ND62</accession>
<keyword evidence="7" id="KW-1185">Reference proteome</keyword>
<dbReference type="OrthoDB" id="5545577at2759"/>
<dbReference type="GO" id="GO:0033617">
    <property type="term" value="P:mitochondrial respiratory chain complex IV assembly"/>
    <property type="evidence" value="ECO:0007669"/>
    <property type="project" value="TreeGrafter"/>
</dbReference>
<organism evidence="6 7">
    <name type="scientific">Tolypocladium ophioglossoides (strain CBS 100239)</name>
    <name type="common">Snaketongue truffleclub</name>
    <name type="synonym">Elaphocordyceps ophioglossoides</name>
    <dbReference type="NCBI Taxonomy" id="1163406"/>
    <lineage>
        <taxon>Eukaryota</taxon>
        <taxon>Fungi</taxon>
        <taxon>Dikarya</taxon>
        <taxon>Ascomycota</taxon>
        <taxon>Pezizomycotina</taxon>
        <taxon>Sordariomycetes</taxon>
        <taxon>Hypocreomycetidae</taxon>
        <taxon>Hypocreales</taxon>
        <taxon>Ophiocordycipitaceae</taxon>
        <taxon>Tolypocladium</taxon>
    </lineage>
</organism>
<sequence>MGSRRERFDFQVHRPTVEAIVNAATGGAEPTTHEFSEDLSHNHIYNHISITLQPTMGWWPFSSNTRGDAIRSGDAIPTRAERLQCWEARDAYFGCLDAHDILDANKDAAAAQRACPREGADFERDCAAAWVKYFKQWRVADVQRRRRLDELRRQGAQEMSVQTTFAPEGGVSEKGKGREDIQDMLERKRVR</sequence>
<comment type="similarity">
    <text evidence="2">Belongs to the cytochrome c oxidase subunit 6B family.</text>
</comment>
<evidence type="ECO:0000256" key="4">
    <source>
        <dbReference type="ARBA" id="ARBA00023157"/>
    </source>
</evidence>
<evidence type="ECO:0000313" key="7">
    <source>
        <dbReference type="Proteomes" id="UP000036947"/>
    </source>
</evidence>
<evidence type="ECO:0000256" key="2">
    <source>
        <dbReference type="ARBA" id="ARBA00006425"/>
    </source>
</evidence>
<comment type="caution">
    <text evidence="6">The sequence shown here is derived from an EMBL/GenBank/DDBJ whole genome shotgun (WGS) entry which is preliminary data.</text>
</comment>
<proteinExistence type="inferred from homology"/>
<feature type="compositionally biased region" description="Basic and acidic residues" evidence="5">
    <location>
        <begin position="171"/>
        <end position="191"/>
    </location>
</feature>
<dbReference type="AlphaFoldDB" id="A0A0L0ND62"/>
<dbReference type="InterPro" id="IPR048281">
    <property type="entry name" value="COA6_fun"/>
</dbReference>
<keyword evidence="3" id="KW-0496">Mitochondrion</keyword>
<dbReference type="PANTHER" id="PTHR47677">
    <property type="entry name" value="CYTOCHROME C OXIDASE ASSEMBLY FACTOR 6"/>
    <property type="match status" value="1"/>
</dbReference>
<evidence type="ECO:0000256" key="3">
    <source>
        <dbReference type="ARBA" id="ARBA00023128"/>
    </source>
</evidence>
<dbReference type="EMBL" id="LFRF01000007">
    <property type="protein sequence ID" value="KND92097.1"/>
    <property type="molecule type" value="Genomic_DNA"/>
</dbReference>
<evidence type="ECO:0000256" key="1">
    <source>
        <dbReference type="ARBA" id="ARBA00004173"/>
    </source>
</evidence>
<protein>
    <submittedName>
        <fullName evidence="6">Cytochrome c oxidase subunit 6B-like protein new16</fullName>
    </submittedName>
</protein>
<evidence type="ECO:0000313" key="6">
    <source>
        <dbReference type="EMBL" id="KND92097.1"/>
    </source>
</evidence>
<comment type="subcellular location">
    <subcellularLocation>
        <location evidence="1">Mitochondrion</location>
    </subcellularLocation>
</comment>
<dbReference type="Pfam" id="PF02297">
    <property type="entry name" value="COX6B"/>
    <property type="match status" value="1"/>
</dbReference>
<dbReference type="STRING" id="1163406.A0A0L0ND62"/>
<evidence type="ECO:0000256" key="5">
    <source>
        <dbReference type="SAM" id="MobiDB-lite"/>
    </source>
</evidence>
<dbReference type="SUPFAM" id="SSF47694">
    <property type="entry name" value="Cytochrome c oxidase subunit h"/>
    <property type="match status" value="1"/>
</dbReference>